<dbReference type="PROSITE" id="PS50263">
    <property type="entry name" value="CN_HYDROLASE"/>
    <property type="match status" value="1"/>
</dbReference>
<dbReference type="EMBL" id="FWZB01000036">
    <property type="protein sequence ID" value="SMD99646.1"/>
    <property type="molecule type" value="Genomic_DNA"/>
</dbReference>
<dbReference type="EC" id="3.5.1.111" evidence="3"/>
<dbReference type="SUPFAM" id="SSF56317">
    <property type="entry name" value="Carbon-nitrogen hydrolase"/>
    <property type="match status" value="1"/>
</dbReference>
<organism evidence="3 4">
    <name type="scientific">Bacillus pacificus</name>
    <dbReference type="NCBI Taxonomy" id="2026187"/>
    <lineage>
        <taxon>Bacteria</taxon>
        <taxon>Bacillati</taxon>
        <taxon>Bacillota</taxon>
        <taxon>Bacilli</taxon>
        <taxon>Bacillales</taxon>
        <taxon>Bacillaceae</taxon>
        <taxon>Bacillus</taxon>
        <taxon>Bacillus cereus group</taxon>
    </lineage>
</organism>
<evidence type="ECO:0000313" key="4">
    <source>
        <dbReference type="Proteomes" id="UP000194499"/>
    </source>
</evidence>
<reference evidence="4" key="1">
    <citation type="submission" date="2017-04" db="EMBL/GenBank/DDBJ databases">
        <authorList>
            <person name="Criscuolo A."/>
        </authorList>
    </citation>
    <scope>NUCLEOTIDE SEQUENCE [LARGE SCALE GENOMIC DNA]</scope>
</reference>
<evidence type="ECO:0000256" key="1">
    <source>
        <dbReference type="ARBA" id="ARBA00010613"/>
    </source>
</evidence>
<dbReference type="PANTHER" id="PTHR23088:SF27">
    <property type="entry name" value="DEAMINATED GLUTATHIONE AMIDASE"/>
    <property type="match status" value="1"/>
</dbReference>
<dbReference type="GO" id="GO:0106008">
    <property type="term" value="F:2-oxoglutaramate amidase activity"/>
    <property type="evidence" value="ECO:0007669"/>
    <property type="project" value="UniProtKB-EC"/>
</dbReference>
<dbReference type="AlphaFoldDB" id="A0A1Y5ZLD8"/>
<comment type="similarity">
    <text evidence="1">Belongs to the carbon-nitrogen hydrolase superfamily. NIT1/NIT2 family.</text>
</comment>
<sequence>MISYFPPLLKVVTILVTNDIIFPVFCKEKNENGAEKMKVACIQMDIVFGDVEKNIENAKNKISEAMKERPDVIVLPELWTTGYDLTRLSEIADRDGLETKEKLIEWSKQYGVHIVGGSIAKQTEQGVTNTMYVVTNKGELVHEYSKVHLFQLMDEHKYLIAGNRTGEFKLDDVECAGTICYDIRFPEWMRVHTAKGAKVLFVVAEWPLVRLAHWRLLLQARAVENQCYVVACNRAGKDPNNEFAGHSLIVDPWGEVVVEANEEEAILFGELTFEKIKEVRKGIPVFADRRPELYK</sequence>
<feature type="domain" description="CN hydrolase" evidence="2">
    <location>
        <begin position="37"/>
        <end position="273"/>
    </location>
</feature>
<dbReference type="InterPro" id="IPR036526">
    <property type="entry name" value="C-N_Hydrolase_sf"/>
</dbReference>
<name>A0A1Y5ZLD8_9BACI</name>
<dbReference type="InterPro" id="IPR003010">
    <property type="entry name" value="C-N_Hydrolase"/>
</dbReference>
<dbReference type="Gene3D" id="3.60.110.10">
    <property type="entry name" value="Carbon-nitrogen hydrolase"/>
    <property type="match status" value="1"/>
</dbReference>
<dbReference type="CDD" id="cd07583">
    <property type="entry name" value="nitrilase_5"/>
    <property type="match status" value="1"/>
</dbReference>
<evidence type="ECO:0000313" key="3">
    <source>
        <dbReference type="EMBL" id="SMD99646.1"/>
    </source>
</evidence>
<dbReference type="Pfam" id="PF00795">
    <property type="entry name" value="CN_hydrolase"/>
    <property type="match status" value="1"/>
</dbReference>
<accession>A0A1Y5ZLD8</accession>
<proteinExistence type="inferred from homology"/>
<dbReference type="Proteomes" id="UP000194499">
    <property type="component" value="Unassembled WGS sequence"/>
</dbReference>
<protein>
    <submittedName>
        <fullName evidence="3">2-oxoglutaramate amidase</fullName>
        <ecNumber evidence="3">3.5.1.111</ecNumber>
    </submittedName>
</protein>
<keyword evidence="3" id="KW-0378">Hydrolase</keyword>
<dbReference type="PANTHER" id="PTHR23088">
    <property type="entry name" value="NITRILASE-RELATED"/>
    <property type="match status" value="1"/>
</dbReference>
<gene>
    <name evidence="3" type="ORF">BACERE00191_02458</name>
</gene>
<evidence type="ECO:0000259" key="2">
    <source>
        <dbReference type="PROSITE" id="PS50263"/>
    </source>
</evidence>